<gene>
    <name evidence="1" type="ORF">FGO68_gene1150</name>
</gene>
<evidence type="ECO:0000313" key="2">
    <source>
        <dbReference type="Proteomes" id="UP000785679"/>
    </source>
</evidence>
<reference evidence="1" key="1">
    <citation type="submission" date="2019-06" db="EMBL/GenBank/DDBJ databases">
        <authorList>
            <person name="Zheng W."/>
        </authorList>
    </citation>
    <scope>NUCLEOTIDE SEQUENCE</scope>
    <source>
        <strain evidence="1">QDHG01</strain>
    </source>
</reference>
<dbReference type="Proteomes" id="UP000785679">
    <property type="component" value="Unassembled WGS sequence"/>
</dbReference>
<protein>
    <submittedName>
        <fullName evidence="1">Uncharacterized protein</fullName>
    </submittedName>
</protein>
<organism evidence="1 2">
    <name type="scientific">Halteria grandinella</name>
    <dbReference type="NCBI Taxonomy" id="5974"/>
    <lineage>
        <taxon>Eukaryota</taxon>
        <taxon>Sar</taxon>
        <taxon>Alveolata</taxon>
        <taxon>Ciliophora</taxon>
        <taxon>Intramacronucleata</taxon>
        <taxon>Spirotrichea</taxon>
        <taxon>Stichotrichia</taxon>
        <taxon>Sporadotrichida</taxon>
        <taxon>Halteriidae</taxon>
        <taxon>Halteria</taxon>
    </lineage>
</organism>
<sequence length="93" mass="10851">MSALCAFEMVISSSDKWLPEQRSRSISLRYSEEVLHALTFSYRFQSKILELSFIKLNSMFPLKQILTHTLPSRTQYLKIIKIKDNQSFNDGTC</sequence>
<evidence type="ECO:0000313" key="1">
    <source>
        <dbReference type="EMBL" id="TNV87537.1"/>
    </source>
</evidence>
<dbReference type="AlphaFoldDB" id="A0A8J8P5M0"/>
<dbReference type="EMBL" id="RRYP01000377">
    <property type="protein sequence ID" value="TNV87537.1"/>
    <property type="molecule type" value="Genomic_DNA"/>
</dbReference>
<comment type="caution">
    <text evidence="1">The sequence shown here is derived from an EMBL/GenBank/DDBJ whole genome shotgun (WGS) entry which is preliminary data.</text>
</comment>
<proteinExistence type="predicted"/>
<keyword evidence="2" id="KW-1185">Reference proteome</keyword>
<accession>A0A8J8P5M0</accession>
<name>A0A8J8P5M0_HALGN</name>